<feature type="domain" description="UvrD-like helicase C-terminal" evidence="18">
    <location>
        <begin position="480"/>
        <end position="759"/>
    </location>
</feature>
<feature type="active site" description="For nuclease activity" evidence="15">
    <location>
        <position position="1112"/>
    </location>
</feature>
<dbReference type="Pfam" id="PF13361">
    <property type="entry name" value="UvrD_C"/>
    <property type="match status" value="2"/>
</dbReference>
<sequence length="1208" mass="135974">MSRQRPLALRFPLHGSRLIEASAGTGKTFTISALYLRLILGHGGDAAFREPLLPPQILVVTFTDAATRELRDRIRARLVEAATVFRGDAQGDDLLRELRSDFTQTQWDECARRLELAAQWMDEAAVSTIHGWCQRMLREHAFDSGSLFSQTLETDHSELLAEVVRDYWRQHCYPLQGAALQWAASVWGTPAGLGARLRPLLGEEGEAPTQSLAELLDSSLLQRERALAELKSPWLAWADELQLLLDAAVAAKQVDGKKIQARFYNPWLAKLREWAGGEESRLDLGTGFTRLTPEGLAEAWKGEAPDHPALHAMALLKAQLDALPDPADAALRHAAAWVRQRFDWEKRQRAEMGFDDMLVRLDTALQGSNGPDLAEVIRRQFPVAMIDEFQDTDPLQYRIFDTLYEVELNRDDCGLFMIGDPKQAIYSFRGADIHTYLRARRATLGRHYNLEKNFRSSQAMVDAVNGVFLRVEQRDGGEGAFLLRDDLPFIEVGAQGRGEVWSAEGQAQPALMLWHLESDEPVAKGAYLDAMAVGAASEIVRLLDLGQRGQAGFIKDEVLNTLRPSDIAVLVRDFNEAQAIRGELAARGVRSVYLSDKDSVFAAQEARDLLLWLRACAEPDQDRPLRAALASATLGLALSELEQLNLDERTWERRVMQFRDYRQRWQRQGVLPMLRQLLQDFDLPQRLMGRDDGERVLTNLLHLAELLQQAAAELDGELALIRHLGELLAGEGQAADEQVLRLESDEALVRVVTIHKSKGLEYPLVFLPFICAFRPVDDKKPLQIHDGERRLVLKADGDSLERAERERLGEDLRLLYVALTRARHACWLGVADLKIGNGKKSRLHESALGYLLGGGEPLMASAGLADWLAPFVDGLESTVTPLPTASEQRYRMLEERQFEPSWRTPARRAAEHWWIASYSALRLDEDAPSQVSRHEDTAPDSPAMQNAIDDEDPLQALPPLPASAQGLHRFPRGPNPGTFLHGLLEMAAQEGFATLAQEPPRLREALARRCQRRGLESWIDPLQHWLLALLSQPLTLGGADTVVLAQLTQYQPELEFWFEARGVDVRLLDQWVQQCELPGLARQPLRADTLNGMFKGFIDLVFEHQGRYYVADYKSNWLGADDNAYTREAMEAAIASHRYDLQYVLYVLALHRQLRLRLPDYDYDRHLGGALYLFLRAPQQGAYLARPPRELIERLDVLFMGEAEEGAA</sequence>
<dbReference type="SUPFAM" id="SSF52980">
    <property type="entry name" value="Restriction endonuclease-like"/>
    <property type="match status" value="1"/>
</dbReference>
<evidence type="ECO:0000256" key="8">
    <source>
        <dbReference type="ARBA" id="ARBA00022840"/>
    </source>
</evidence>
<keyword evidence="12 15" id="KW-0413">Isomerase</keyword>
<evidence type="ECO:0000256" key="15">
    <source>
        <dbReference type="HAMAP-Rule" id="MF_01485"/>
    </source>
</evidence>
<dbReference type="InterPro" id="IPR011604">
    <property type="entry name" value="PDDEXK-like_dom_sf"/>
</dbReference>
<gene>
    <name evidence="15 19" type="primary">recB</name>
    <name evidence="19" type="ORF">N5D41_25590</name>
</gene>
<comment type="cofactor">
    <cofactor evidence="15">
        <name>Mg(2+)</name>
        <dbReference type="ChEBI" id="CHEBI:18420"/>
    </cofactor>
    <text evidence="15">Binds 1 Mg(2+) ion per subunit.</text>
</comment>
<feature type="binding site" evidence="16">
    <location>
        <begin position="21"/>
        <end position="28"/>
    </location>
    <ligand>
        <name>ATP</name>
        <dbReference type="ChEBI" id="CHEBI:30616"/>
    </ligand>
</feature>
<dbReference type="GO" id="GO:0008854">
    <property type="term" value="F:exodeoxyribonuclease V activity"/>
    <property type="evidence" value="ECO:0007669"/>
    <property type="project" value="UniProtKB-EC"/>
</dbReference>
<keyword evidence="8 15" id="KW-0067">ATP-binding</keyword>
<feature type="binding site" evidence="15">
    <location>
        <position position="1099"/>
    </location>
    <ligand>
        <name>Mg(2+)</name>
        <dbReference type="ChEBI" id="CHEBI:18420"/>
    </ligand>
</feature>
<dbReference type="InterPro" id="IPR027417">
    <property type="entry name" value="P-loop_NTPase"/>
</dbReference>
<dbReference type="PANTHER" id="PTHR11070:SF23">
    <property type="entry name" value="RECBCD ENZYME SUBUNIT RECB"/>
    <property type="match status" value="1"/>
</dbReference>
<comment type="domain">
    <text evidence="15">The N-terminal DNA-binding domain is a ssDNA-dependent ATPase and has ATP-dependent 3'-5' helicase function. This domain interacts with RecC.</text>
</comment>
<keyword evidence="11 15" id="KW-0234">DNA repair</keyword>
<dbReference type="GO" id="GO:0000287">
    <property type="term" value="F:magnesium ion binding"/>
    <property type="evidence" value="ECO:0007669"/>
    <property type="project" value="UniProtKB-UniRule"/>
</dbReference>
<dbReference type="CDD" id="cd22352">
    <property type="entry name" value="RecB_C-like"/>
    <property type="match status" value="1"/>
</dbReference>
<evidence type="ECO:0000256" key="16">
    <source>
        <dbReference type="PROSITE-ProRule" id="PRU00560"/>
    </source>
</evidence>
<evidence type="ECO:0000256" key="11">
    <source>
        <dbReference type="ARBA" id="ARBA00023204"/>
    </source>
</evidence>
<evidence type="ECO:0000256" key="7">
    <source>
        <dbReference type="ARBA" id="ARBA00022839"/>
    </source>
</evidence>
<feature type="binding site" evidence="15">
    <location>
        <position position="1112"/>
    </location>
    <ligand>
        <name>Mg(2+)</name>
        <dbReference type="ChEBI" id="CHEBI:18420"/>
    </ligand>
</feature>
<evidence type="ECO:0000256" key="9">
    <source>
        <dbReference type="ARBA" id="ARBA00022842"/>
    </source>
</evidence>
<name>A0AA42ISN3_9GAMM</name>
<dbReference type="Pfam" id="PF00580">
    <property type="entry name" value="UvrD-helicase"/>
    <property type="match status" value="1"/>
</dbReference>
<dbReference type="EMBL" id="JAOCDH010000060">
    <property type="protein sequence ID" value="MDH0704855.1"/>
    <property type="molecule type" value="Genomic_DNA"/>
</dbReference>
<dbReference type="Pfam" id="PF12705">
    <property type="entry name" value="PDDEXK_1"/>
    <property type="match status" value="1"/>
</dbReference>
<feature type="region of interest" description="Nuclease activity, interacts with RecD and RecA" evidence="15">
    <location>
        <begin position="912"/>
        <end position="1208"/>
    </location>
</feature>
<evidence type="ECO:0000256" key="14">
    <source>
        <dbReference type="ARBA" id="ARBA00048988"/>
    </source>
</evidence>
<dbReference type="PANTHER" id="PTHR11070">
    <property type="entry name" value="UVRD / RECB / PCRA DNA HELICASE FAMILY MEMBER"/>
    <property type="match status" value="1"/>
</dbReference>
<comment type="subunit">
    <text evidence="15">Heterotrimer of RecB, RecC and RecD. All subunits contribute to DNA-binding. Interacts with RecA.</text>
</comment>
<dbReference type="SUPFAM" id="SSF52540">
    <property type="entry name" value="P-loop containing nucleoside triphosphate hydrolases"/>
    <property type="match status" value="1"/>
</dbReference>
<dbReference type="Gene3D" id="1.10.486.10">
    <property type="entry name" value="PCRA, domain 4"/>
    <property type="match status" value="1"/>
</dbReference>
<feature type="domain" description="UvrD-like helicase ATP-binding" evidence="17">
    <location>
        <begin position="1"/>
        <end position="457"/>
    </location>
</feature>
<dbReference type="Gene3D" id="1.10.3170.10">
    <property type="entry name" value="Recbcd, chain B, domain 2"/>
    <property type="match status" value="1"/>
</dbReference>
<keyword evidence="7 15" id="KW-0269">Exonuclease</keyword>
<dbReference type="EC" id="3.1.11.5" evidence="15"/>
<keyword evidence="5 15" id="KW-0378">Hydrolase</keyword>
<dbReference type="GO" id="GO:0043138">
    <property type="term" value="F:3'-5' DNA helicase activity"/>
    <property type="evidence" value="ECO:0007669"/>
    <property type="project" value="UniProtKB-UniRule"/>
</dbReference>
<keyword evidence="4 15" id="KW-0227">DNA damage</keyword>
<keyword evidence="10 15" id="KW-0238">DNA-binding</keyword>
<evidence type="ECO:0000256" key="6">
    <source>
        <dbReference type="ARBA" id="ARBA00022806"/>
    </source>
</evidence>
<dbReference type="GO" id="GO:0005524">
    <property type="term" value="F:ATP binding"/>
    <property type="evidence" value="ECO:0007669"/>
    <property type="project" value="UniProtKB-UniRule"/>
</dbReference>
<dbReference type="HAMAP" id="MF_01485">
    <property type="entry name" value="RecB"/>
    <property type="match status" value="1"/>
</dbReference>
<evidence type="ECO:0000256" key="4">
    <source>
        <dbReference type="ARBA" id="ARBA00022763"/>
    </source>
</evidence>
<evidence type="ECO:0000256" key="12">
    <source>
        <dbReference type="ARBA" id="ARBA00023235"/>
    </source>
</evidence>
<evidence type="ECO:0000256" key="2">
    <source>
        <dbReference type="ARBA" id="ARBA00022723"/>
    </source>
</evidence>
<evidence type="ECO:0000256" key="3">
    <source>
        <dbReference type="ARBA" id="ARBA00022741"/>
    </source>
</evidence>
<dbReference type="Proteomes" id="UP001161137">
    <property type="component" value="Unassembled WGS sequence"/>
</dbReference>
<proteinExistence type="inferred from homology"/>
<evidence type="ECO:0000313" key="20">
    <source>
        <dbReference type="Proteomes" id="UP001161137"/>
    </source>
</evidence>
<comment type="catalytic activity">
    <reaction evidence="14 15">
        <text>ATP + H2O = ADP + phosphate + H(+)</text>
        <dbReference type="Rhea" id="RHEA:13065"/>
        <dbReference type="ChEBI" id="CHEBI:15377"/>
        <dbReference type="ChEBI" id="CHEBI:15378"/>
        <dbReference type="ChEBI" id="CHEBI:30616"/>
        <dbReference type="ChEBI" id="CHEBI:43474"/>
        <dbReference type="ChEBI" id="CHEBI:456216"/>
        <dbReference type="EC" id="5.6.2.4"/>
    </reaction>
</comment>
<feature type="binding site" evidence="15">
    <location>
        <position position="981"/>
    </location>
    <ligand>
        <name>Mg(2+)</name>
        <dbReference type="ChEBI" id="CHEBI:18420"/>
    </ligand>
</feature>
<dbReference type="NCBIfam" id="TIGR00609">
    <property type="entry name" value="recB"/>
    <property type="match status" value="1"/>
</dbReference>
<organism evidence="19 20">
    <name type="scientific">Ectopseudomonas toyotomiensis</name>
    <dbReference type="NCBI Taxonomy" id="554344"/>
    <lineage>
        <taxon>Bacteria</taxon>
        <taxon>Pseudomonadati</taxon>
        <taxon>Pseudomonadota</taxon>
        <taxon>Gammaproteobacteria</taxon>
        <taxon>Pseudomonadales</taxon>
        <taxon>Pseudomonadaceae</taxon>
        <taxon>Ectopseudomonas</taxon>
    </lineage>
</organism>
<evidence type="ECO:0000259" key="17">
    <source>
        <dbReference type="PROSITE" id="PS51198"/>
    </source>
</evidence>
<dbReference type="InterPro" id="IPR011335">
    <property type="entry name" value="Restrct_endonuc-II-like"/>
</dbReference>
<keyword evidence="6 15" id="KW-0347">Helicase</keyword>
<dbReference type="GO" id="GO:0000724">
    <property type="term" value="P:double-strand break repair via homologous recombination"/>
    <property type="evidence" value="ECO:0007669"/>
    <property type="project" value="UniProtKB-UniRule"/>
</dbReference>
<dbReference type="InterPro" id="IPR014017">
    <property type="entry name" value="DNA_helicase_UvrD-like_C"/>
</dbReference>
<evidence type="ECO:0000256" key="13">
    <source>
        <dbReference type="ARBA" id="ARBA00034617"/>
    </source>
</evidence>
<keyword evidence="1 15" id="KW-0540">Nuclease</keyword>
<keyword evidence="2 15" id="KW-0479">Metal-binding</keyword>
<comment type="function">
    <text evidence="15">A helicase/nuclease that prepares dsDNA breaks (DSB) for recombinational DNA repair. Binds to DSBs and unwinds DNA via a highly rapid and processive ATP-dependent bidirectional helicase activity. Unwinds dsDNA until it encounters a Chi (crossover hotspot instigator) sequence from the 3' direction. Cuts ssDNA a few nucleotides 3' to the Chi site. The properties and activities of the enzyme are changed at Chi. The Chi-altered holoenzyme produces a long 3'-ssDNA overhang and facilitates RecA-binding to the ssDNA for homologous DNA recombination and repair. Holoenzyme degrades any linearized DNA that is unable to undergo homologous recombination. In the holoenzyme this subunit contributes ATPase, 3'-5' helicase, exonuclease activity and loads RecA onto ssDNA.</text>
</comment>
<comment type="caution">
    <text evidence="19">The sequence shown here is derived from an EMBL/GenBank/DDBJ whole genome shotgun (WGS) entry which is preliminary data.</text>
</comment>
<protein>
    <recommendedName>
        <fullName evidence="15">RecBCD enzyme subunit RecB</fullName>
        <ecNumber evidence="15">3.1.11.5</ecNumber>
        <ecNumber evidence="15">5.6.2.4</ecNumber>
    </recommendedName>
    <alternativeName>
        <fullName evidence="15">DNA 3'-5' helicase subunit RecB</fullName>
    </alternativeName>
    <alternativeName>
        <fullName evidence="15">Exonuclease V subunit RecB</fullName>
        <shortName evidence="15">ExoV subunit RecB</shortName>
    </alternativeName>
    <alternativeName>
        <fullName evidence="15">Helicase/nuclease RecBCD subunit RecB</fullName>
    </alternativeName>
</protein>
<dbReference type="RefSeq" id="WP_196461358.1">
    <property type="nucleotide sequence ID" value="NZ_JACFYY010000028.1"/>
</dbReference>
<dbReference type="PROSITE" id="PS51217">
    <property type="entry name" value="UVRD_HELICASE_CTER"/>
    <property type="match status" value="1"/>
</dbReference>
<dbReference type="Gene3D" id="3.40.50.300">
    <property type="entry name" value="P-loop containing nucleotide triphosphate hydrolases"/>
    <property type="match status" value="2"/>
</dbReference>
<dbReference type="InterPro" id="IPR014016">
    <property type="entry name" value="UvrD-like_ATP-bd"/>
</dbReference>
<comment type="similarity">
    <text evidence="15">Belongs to the helicase family. UvrD subfamily.</text>
</comment>
<comment type="domain">
    <text evidence="15">The C-terminal domain has nuclease activity and interacts with RecD. It interacts with RecA, facilitating its loading onto ssDNA.</text>
</comment>
<comment type="miscellaneous">
    <text evidence="15">In the RecBCD complex, RecB has a slow 3'-5' helicase, an exonuclease activity and loads RecA onto ssDNA, RecD has a fast 5'-3' helicase activity, while RecC stimulates the ATPase and processivity of the RecB helicase and contributes to recognition of the Chi site.</text>
</comment>
<keyword evidence="3 15" id="KW-0547">Nucleotide-binding</keyword>
<dbReference type="InterPro" id="IPR004586">
    <property type="entry name" value="RecB"/>
</dbReference>
<dbReference type="GO" id="GO:0005829">
    <property type="term" value="C:cytosol"/>
    <property type="evidence" value="ECO:0007669"/>
    <property type="project" value="TreeGrafter"/>
</dbReference>
<dbReference type="PROSITE" id="PS51198">
    <property type="entry name" value="UVRD_HELICASE_ATP_BIND"/>
    <property type="match status" value="1"/>
</dbReference>
<keyword evidence="9 15" id="KW-0460">Magnesium</keyword>
<evidence type="ECO:0000259" key="18">
    <source>
        <dbReference type="PROSITE" id="PS51217"/>
    </source>
</evidence>
<dbReference type="EC" id="5.6.2.4" evidence="15"/>
<dbReference type="GO" id="GO:0009338">
    <property type="term" value="C:exodeoxyribonuclease V complex"/>
    <property type="evidence" value="ECO:0007669"/>
    <property type="project" value="TreeGrafter"/>
</dbReference>
<feature type="region of interest" description="DNA-binding and helicase activity, interacts with RecC" evidence="15">
    <location>
        <begin position="1"/>
        <end position="876"/>
    </location>
</feature>
<evidence type="ECO:0000256" key="5">
    <source>
        <dbReference type="ARBA" id="ARBA00022801"/>
    </source>
</evidence>
<reference evidence="19" key="1">
    <citation type="submission" date="2022-09" db="EMBL/GenBank/DDBJ databases">
        <title>Intensive care unit water sources are persistently colonized with multi-drug resistant bacteria and are the site of extensive horizontal gene transfer of antibiotic resistance genes.</title>
        <authorList>
            <person name="Diorio-Toth L."/>
        </authorList>
    </citation>
    <scope>NUCLEOTIDE SEQUENCE</scope>
    <source>
        <strain evidence="19">GD03863</strain>
    </source>
</reference>
<dbReference type="Gene3D" id="3.90.320.10">
    <property type="match status" value="1"/>
</dbReference>
<evidence type="ECO:0000256" key="10">
    <source>
        <dbReference type="ARBA" id="ARBA00023125"/>
    </source>
</evidence>
<dbReference type="GO" id="GO:0003677">
    <property type="term" value="F:DNA binding"/>
    <property type="evidence" value="ECO:0007669"/>
    <property type="project" value="UniProtKB-UniRule"/>
</dbReference>
<dbReference type="InterPro" id="IPR000212">
    <property type="entry name" value="DNA_helicase_UvrD/REP"/>
</dbReference>
<dbReference type="InterPro" id="IPR038726">
    <property type="entry name" value="PDDEXK_AddAB-type"/>
</dbReference>
<evidence type="ECO:0000256" key="1">
    <source>
        <dbReference type="ARBA" id="ARBA00022722"/>
    </source>
</evidence>
<comment type="catalytic activity">
    <reaction evidence="15">
        <text>Exonucleolytic cleavage (in the presence of ATP) in either 5'- to 3'- or 3'- to 5'-direction to yield 5'-phosphooligonucleotides.</text>
        <dbReference type="EC" id="3.1.11.5"/>
    </reaction>
</comment>
<evidence type="ECO:0000313" key="19">
    <source>
        <dbReference type="EMBL" id="MDH0704855.1"/>
    </source>
</evidence>
<accession>A0AA42ISN3</accession>
<dbReference type="AlphaFoldDB" id="A0AA42ISN3"/>
<comment type="catalytic activity">
    <reaction evidence="13 15">
        <text>Couples ATP hydrolysis with the unwinding of duplex DNA by translocating in the 3'-5' direction.</text>
        <dbReference type="EC" id="5.6.2.4"/>
    </reaction>
</comment>